<feature type="binding site" evidence="1">
    <location>
        <position position="1789"/>
    </location>
    <ligand>
        <name>ATP</name>
        <dbReference type="ChEBI" id="CHEBI:30616"/>
    </ligand>
</feature>
<dbReference type="PANTHER" id="PTHR47372:SF11">
    <property type="entry name" value="RE19971P"/>
    <property type="match status" value="1"/>
</dbReference>
<feature type="compositionally biased region" description="Basic and acidic residues" evidence="2">
    <location>
        <begin position="1360"/>
        <end position="1369"/>
    </location>
</feature>
<evidence type="ECO:0000256" key="1">
    <source>
        <dbReference type="PROSITE-ProRule" id="PRU10141"/>
    </source>
</evidence>
<keyword evidence="4" id="KW-1185">Reference proteome</keyword>
<dbReference type="Proteomes" id="UP000271098">
    <property type="component" value="Unassembled WGS sequence"/>
</dbReference>
<evidence type="ECO:0000313" key="3">
    <source>
        <dbReference type="EMBL" id="VDN17168.1"/>
    </source>
</evidence>
<organism evidence="5">
    <name type="scientific">Gongylonema pulchrum</name>
    <dbReference type="NCBI Taxonomy" id="637853"/>
    <lineage>
        <taxon>Eukaryota</taxon>
        <taxon>Metazoa</taxon>
        <taxon>Ecdysozoa</taxon>
        <taxon>Nematoda</taxon>
        <taxon>Chromadorea</taxon>
        <taxon>Rhabditida</taxon>
        <taxon>Spirurina</taxon>
        <taxon>Spiruromorpha</taxon>
        <taxon>Spiruroidea</taxon>
        <taxon>Gongylonematidae</taxon>
        <taxon>Gongylonema</taxon>
    </lineage>
</organism>
<evidence type="ECO:0000256" key="2">
    <source>
        <dbReference type="SAM" id="MobiDB-lite"/>
    </source>
</evidence>
<name>A0A183DNE2_9BILA</name>
<feature type="region of interest" description="Disordered" evidence="2">
    <location>
        <begin position="1007"/>
        <end position="1029"/>
    </location>
</feature>
<feature type="region of interest" description="Disordered" evidence="2">
    <location>
        <begin position="39"/>
        <end position="65"/>
    </location>
</feature>
<protein>
    <submittedName>
        <fullName evidence="5">Late embryogenesis abundant protein LEA</fullName>
    </submittedName>
</protein>
<evidence type="ECO:0000313" key="4">
    <source>
        <dbReference type="Proteomes" id="UP000271098"/>
    </source>
</evidence>
<feature type="region of interest" description="Disordered" evidence="2">
    <location>
        <begin position="1357"/>
        <end position="1379"/>
    </location>
</feature>
<gene>
    <name evidence="3" type="ORF">GPUH_LOCUS10233</name>
</gene>
<reference evidence="3 4" key="2">
    <citation type="submission" date="2018-11" db="EMBL/GenBank/DDBJ databases">
        <authorList>
            <consortium name="Pathogen Informatics"/>
        </authorList>
    </citation>
    <scope>NUCLEOTIDE SEQUENCE [LARGE SCALE GENOMIC DNA]</scope>
</reference>
<sequence>MIGPESLKGLLSSLKESIASAAETVKEKAVDAVDIVTGGDSSPFKNQAGHSATQRASSLEGQITTGDKKHEQIVIHLRGGEIPETKEEDIRNRGAAGYKYNANGGFTGGGTTNPQTYATQAESSSEGFHEPRIGDFNAYGGVNIYTEQGEATRGAKFDDVVTRDSGLLDLGTRTHKEEEHGGVNPEEDLRPVGKQRYIKEMQQHPLGTGDRGMGMRGTGLECRGNEADKLSSEALAEAAKTEAPDTNKTEKAETVKTGMFGGTFPYVPRPYVRKFEDAEHHSTGDNIFGERIKETDQFYSNKLGKLDRERMAGGGGDTSGVRQGADFMPVRFDEQDKISRDAIHRGKDETNEKFQEAAYEARDKADEKWDQVVEKADELKDRTVDTAAQMRDLAARKAGGAAEKAEEIKEAATEKAKQAVDATARGLGTAAGTVAGTAGAAADTARSAGQSVAGKAGELKDTTVDTAVHMKDATAQKASDVAEKVREVKDATAEKTKQAADATARGVGAAAGTVAGVASAAADTARNAGRAAVDKAGEWKDTTVDTTVQMKDAAARKASDVAEKAGEIKDATVEKTGEIRDAAGEKAKQAVDATARGVGTAAGTVAGVASAAADTARNAGRAAVDKAGEWKDTTVDTTVQMKDAAARKASDVAEKAGEIKDATVEKTGEIRDAAGEKAKQAVDATARGVGTAAGTVAGAANVAADTARSAGQSVAVKAGELKDTTLDTAVQMKDAAAQKASDVAEKAGEIKDAAAEKAKHAVDATARGVGTAAGTVAGTAGSAVDTIWNVGQAAAGKVVELKDATIDTAVEMKDAAAQKASGAAQRIGEMKDAAADSVSSAASRTAEKAGELKSAAEDKASYAAHATAEGAATAAGVVVGVAGAAVDAVKDAGSAAANKATDVAARAADRAGEMKDSAIGGISSAVHRTTDKMDEVKNAAVDSVTGAKEAAVRRASEAGEKLVEMKDSAANMVVDAKDSAMEKMAGLKNVAADEAHRKKHSVEDQLKQKVSDAADKAREVKDSASEKMTEMKDLAAEKIHEGTGRVYDLKDTTSGTAHNVIGRGILTTPPSYDNKAFDFPDADLYEKQIGDGSLRGQGTEQPHYADIRGAAANKWNQQAERGQESGSYRPPYSYGYIHLAQDGAGFDPKTPTNLSLLMNHPSANDCPRFWLTAVSRLHPTAHLRLCMKSSTNINNGTGSCWSTGVDESETEDQEGRVQNPANPETGSKLTQCLNLLDLFVAELKEKMKFATDTFGGEVSDGSELKAICAFETQGSEIPKRTEEYHPNSKSERTKAVSQSCGYPLLHSRPSIDLAADVHEAETLSRLRERENAERAEDFSLGDGYSSPQLITNAAKNPTHHLKESVKDSTSEMPEATGQDHVAGKVAEEWKSGAVHIAEEAKDKALQLKDAASSKVKQLKRASAEEKGHEVEGETRDIYEPGAESLQNERRASDGQGYIASLITATKDTVVDAASAIKDKAAEAYYSVTEPAADKKHEDIAATMPSVETKGNVDASGRGETTMSTDDKTSAKIYRVAYQDSAPDGSWTSSTEHFEAVLPESRGELGNRSSTPNRSQHDMSSCAKDHADSLEEMDSMYSMLYIAFPLSQFYVTSVYSVLGEKEREHGTGFRMNSSSHTCDSGNFRRHSNSLATSGKENVDVYDRQQLELGCPTEESDVPCTAEREVAVQYHSGFQTETDDILGAGISTYPLRRKNEQERRITPDENGPADEAASIKVTIGMDARLANGAKQRHDETLADRIGKVIRLLGEGGFGAVFQVQSSKNNEMYAAKLESYSHPRKVLILKLITEMPRSLDSQRKGCALEMLDVH</sequence>
<feature type="region of interest" description="Disordered" evidence="2">
    <location>
        <begin position="1203"/>
        <end position="1225"/>
    </location>
</feature>
<dbReference type="GO" id="GO:0005524">
    <property type="term" value="F:ATP binding"/>
    <property type="evidence" value="ECO:0007669"/>
    <property type="project" value="UniProtKB-UniRule"/>
</dbReference>
<dbReference type="EMBL" id="UYRT01077893">
    <property type="protein sequence ID" value="VDN17168.1"/>
    <property type="molecule type" value="Genomic_DNA"/>
</dbReference>
<evidence type="ECO:0000313" key="5">
    <source>
        <dbReference type="WBParaSite" id="GPUH_0001024601-mRNA-1"/>
    </source>
</evidence>
<accession>A0A183DNE2</accession>
<proteinExistence type="predicted"/>
<keyword evidence="1" id="KW-0547">Nucleotide-binding</keyword>
<feature type="region of interest" description="Disordered" evidence="2">
    <location>
        <begin position="1557"/>
        <end position="1585"/>
    </location>
</feature>
<keyword evidence="1" id="KW-0067">ATP-binding</keyword>
<dbReference type="OrthoDB" id="1907061at2759"/>
<dbReference type="PROSITE" id="PS00107">
    <property type="entry name" value="PROTEIN_KINASE_ATP"/>
    <property type="match status" value="1"/>
</dbReference>
<dbReference type="WBParaSite" id="GPUH_0001024601-mRNA-1">
    <property type="protein sequence ID" value="GPUH_0001024601-mRNA-1"/>
    <property type="gene ID" value="GPUH_0001024601"/>
</dbReference>
<dbReference type="InterPro" id="IPR017441">
    <property type="entry name" value="Protein_kinase_ATP_BS"/>
</dbReference>
<reference evidence="5" key="1">
    <citation type="submission" date="2016-06" db="UniProtKB">
        <authorList>
            <consortium name="WormBaseParasite"/>
        </authorList>
    </citation>
    <scope>IDENTIFICATION</scope>
</reference>
<dbReference type="PANTHER" id="PTHR47372">
    <property type="entry name" value="DAUER UP-REGULATED-RELATED"/>
    <property type="match status" value="1"/>
</dbReference>